<dbReference type="EMBL" id="VLNR01000001">
    <property type="protein sequence ID" value="TSE11443.1"/>
    <property type="molecule type" value="Genomic_DNA"/>
</dbReference>
<dbReference type="InterPro" id="IPR003719">
    <property type="entry name" value="Phenazine_PhzF-like"/>
</dbReference>
<evidence type="ECO:0000313" key="5">
    <source>
        <dbReference type="Proteomes" id="UP000318833"/>
    </source>
</evidence>
<dbReference type="OrthoDB" id="9788221at2"/>
<protein>
    <submittedName>
        <fullName evidence="4">PhzF family phenazine biosynthesis protein</fullName>
    </submittedName>
</protein>
<evidence type="ECO:0000313" key="4">
    <source>
        <dbReference type="EMBL" id="TSE11443.1"/>
    </source>
</evidence>
<dbReference type="NCBIfam" id="TIGR00654">
    <property type="entry name" value="PhzF_family"/>
    <property type="match status" value="1"/>
</dbReference>
<comment type="caution">
    <text evidence="4">The sequence shown here is derived from an EMBL/GenBank/DDBJ whole genome shotgun (WGS) entry which is preliminary data.</text>
</comment>
<dbReference type="Proteomes" id="UP000318833">
    <property type="component" value="Unassembled WGS sequence"/>
</dbReference>
<reference evidence="4 5" key="1">
    <citation type="submission" date="2019-07" db="EMBL/GenBank/DDBJ databases">
        <title>The draft genome sequence of Aquimarina algiphila M91.</title>
        <authorList>
            <person name="Meng X."/>
        </authorList>
    </citation>
    <scope>NUCLEOTIDE SEQUENCE [LARGE SCALE GENOMIC DNA]</scope>
    <source>
        <strain evidence="4 5">M91</strain>
    </source>
</reference>
<organism evidence="4 5">
    <name type="scientific">Aquimarina algiphila</name>
    <dbReference type="NCBI Taxonomy" id="2047982"/>
    <lineage>
        <taxon>Bacteria</taxon>
        <taxon>Pseudomonadati</taxon>
        <taxon>Bacteroidota</taxon>
        <taxon>Flavobacteriia</taxon>
        <taxon>Flavobacteriales</taxon>
        <taxon>Flavobacteriaceae</taxon>
        <taxon>Aquimarina</taxon>
    </lineage>
</organism>
<dbReference type="Gene3D" id="3.10.310.10">
    <property type="entry name" value="Diaminopimelate Epimerase, Chain A, domain 1"/>
    <property type="match status" value="2"/>
</dbReference>
<keyword evidence="5" id="KW-1185">Reference proteome</keyword>
<dbReference type="PANTHER" id="PTHR13774">
    <property type="entry name" value="PHENAZINE BIOSYNTHESIS PROTEIN"/>
    <property type="match status" value="1"/>
</dbReference>
<dbReference type="GO" id="GO:0005737">
    <property type="term" value="C:cytoplasm"/>
    <property type="evidence" value="ECO:0007669"/>
    <property type="project" value="TreeGrafter"/>
</dbReference>
<dbReference type="RefSeq" id="WP_143915065.1">
    <property type="nucleotide sequence ID" value="NZ_CANMIK010000004.1"/>
</dbReference>
<dbReference type="GO" id="GO:0016853">
    <property type="term" value="F:isomerase activity"/>
    <property type="evidence" value="ECO:0007669"/>
    <property type="project" value="UniProtKB-KW"/>
</dbReference>
<evidence type="ECO:0000256" key="3">
    <source>
        <dbReference type="PIRSR" id="PIRSR016184-1"/>
    </source>
</evidence>
<sequence>MKIPIYQVDAFTKTLFGGNPAAICHLPYWLDDKTLLNIAIENNLAETGYFVKKDDIYEIRWFMPYEEIDLCGHATLASAYIIFNYLDTSIDEVTFSSKSGILKAKKEDNGSITLDFPSRMPAPIEIPKEVYDAFKVKPIATYAARDLIITLSSEKEILNASPNLEALKGLPYLCTIITAKGKNVDFVSRVFDANPEAHPEDPVTGSAHASLVPFWAEKLNKKHLFAEQLSARRGQLECRIEGDRVFLSGYSVLYLVGEIEI</sequence>
<comment type="similarity">
    <text evidence="1">Belongs to the PhzF family.</text>
</comment>
<accession>A0A554VRY0</accession>
<proteinExistence type="inferred from homology"/>
<dbReference type="Pfam" id="PF02567">
    <property type="entry name" value="PhzC-PhzF"/>
    <property type="match status" value="1"/>
</dbReference>
<dbReference type="PANTHER" id="PTHR13774:SF17">
    <property type="entry name" value="PHENAZINE BIOSYNTHESIS-LIKE DOMAIN-CONTAINING PROTEIN"/>
    <property type="match status" value="1"/>
</dbReference>
<gene>
    <name evidence="4" type="ORF">FOF46_00230</name>
</gene>
<evidence type="ECO:0000256" key="2">
    <source>
        <dbReference type="ARBA" id="ARBA00023235"/>
    </source>
</evidence>
<evidence type="ECO:0000256" key="1">
    <source>
        <dbReference type="ARBA" id="ARBA00008270"/>
    </source>
</evidence>
<name>A0A554VRY0_9FLAO</name>
<dbReference type="AlphaFoldDB" id="A0A554VRY0"/>
<keyword evidence="2" id="KW-0413">Isomerase</keyword>
<dbReference type="SUPFAM" id="SSF54506">
    <property type="entry name" value="Diaminopimelate epimerase-like"/>
    <property type="match status" value="1"/>
</dbReference>
<dbReference type="PIRSF" id="PIRSF016184">
    <property type="entry name" value="PhzC_PhzF"/>
    <property type="match status" value="1"/>
</dbReference>
<feature type="active site" evidence="3">
    <location>
        <position position="46"/>
    </location>
</feature>